<evidence type="ECO:0000259" key="15">
    <source>
        <dbReference type="Pfam" id="PF07715"/>
    </source>
</evidence>
<dbReference type="EMBL" id="LLEI02000015">
    <property type="protein sequence ID" value="OAJ95789.1"/>
    <property type="molecule type" value="Genomic_DNA"/>
</dbReference>
<dbReference type="AlphaFoldDB" id="A0A177Y4K7"/>
<dbReference type="InterPro" id="IPR012910">
    <property type="entry name" value="Plug_dom"/>
</dbReference>
<feature type="domain" description="TonB-dependent receptor plug" evidence="15">
    <location>
        <begin position="41"/>
        <end position="151"/>
    </location>
</feature>
<comment type="similarity">
    <text evidence="2">Belongs to the TonB-dependent receptor family. Hemoglobin/haptoglobin binding protein subfamily.</text>
</comment>
<keyword evidence="3 11" id="KW-0813">Transport</keyword>
<evidence type="ECO:0000313" key="17">
    <source>
        <dbReference type="Proteomes" id="UP000078406"/>
    </source>
</evidence>
<name>A0A177Y4K7_9VIBR</name>
<protein>
    <submittedName>
        <fullName evidence="16">Ligand-gated channel</fullName>
    </submittedName>
</protein>
<keyword evidence="5 11" id="KW-0812">Transmembrane</keyword>
<evidence type="ECO:0000256" key="5">
    <source>
        <dbReference type="ARBA" id="ARBA00022692"/>
    </source>
</evidence>
<evidence type="ECO:0000313" key="16">
    <source>
        <dbReference type="EMBL" id="OAJ95789.1"/>
    </source>
</evidence>
<keyword evidence="10 11" id="KW-0998">Cell outer membrane</keyword>
<dbReference type="Gene3D" id="2.170.130.10">
    <property type="entry name" value="TonB-dependent receptor, plug domain"/>
    <property type="match status" value="1"/>
</dbReference>
<keyword evidence="6 13" id="KW-0732">Signal</keyword>
<dbReference type="RefSeq" id="WP_054962865.1">
    <property type="nucleotide sequence ID" value="NZ_LLEI02000015.1"/>
</dbReference>
<evidence type="ECO:0000256" key="6">
    <source>
        <dbReference type="ARBA" id="ARBA00022729"/>
    </source>
</evidence>
<dbReference type="SUPFAM" id="SSF56935">
    <property type="entry name" value="Porins"/>
    <property type="match status" value="1"/>
</dbReference>
<evidence type="ECO:0000256" key="8">
    <source>
        <dbReference type="ARBA" id="ARBA00023136"/>
    </source>
</evidence>
<proteinExistence type="inferred from homology"/>
<dbReference type="PANTHER" id="PTHR30069">
    <property type="entry name" value="TONB-DEPENDENT OUTER MEMBRANE RECEPTOR"/>
    <property type="match status" value="1"/>
</dbReference>
<evidence type="ECO:0000256" key="2">
    <source>
        <dbReference type="ARBA" id="ARBA00008143"/>
    </source>
</evidence>
<reference evidence="16 17" key="1">
    <citation type="journal article" date="2016" name="Syst. Appl. Microbiol.">
        <title>Vibrio bivalvicida sp. nov., a novel larval pathogen for bivalve molluscs reared in a hatchery.</title>
        <authorList>
            <person name="Dubert J."/>
            <person name="Romalde J.L."/>
            <person name="Prado S."/>
            <person name="Barja J.L."/>
        </authorList>
    </citation>
    <scope>NUCLEOTIDE SEQUENCE [LARGE SCALE GENOMIC DNA]</scope>
    <source>
        <strain evidence="16 17">605</strain>
    </source>
</reference>
<keyword evidence="4 11" id="KW-1134">Transmembrane beta strand</keyword>
<feature type="domain" description="TonB-dependent receptor-like beta-barrel" evidence="14">
    <location>
        <begin position="254"/>
        <end position="686"/>
    </location>
</feature>
<dbReference type="NCBIfam" id="TIGR01786">
    <property type="entry name" value="TonB-hemlactrns"/>
    <property type="match status" value="1"/>
</dbReference>
<dbReference type="GO" id="GO:0009279">
    <property type="term" value="C:cell outer membrane"/>
    <property type="evidence" value="ECO:0007669"/>
    <property type="project" value="UniProtKB-SubCell"/>
</dbReference>
<evidence type="ECO:0000256" key="11">
    <source>
        <dbReference type="PROSITE-ProRule" id="PRU01360"/>
    </source>
</evidence>
<evidence type="ECO:0000256" key="13">
    <source>
        <dbReference type="SAM" id="SignalP"/>
    </source>
</evidence>
<dbReference type="GO" id="GO:0015344">
    <property type="term" value="F:siderophore uptake transmembrane transporter activity"/>
    <property type="evidence" value="ECO:0007669"/>
    <property type="project" value="TreeGrafter"/>
</dbReference>
<dbReference type="InterPro" id="IPR011276">
    <property type="entry name" value="TonB_haem/Hb_rcpt"/>
</dbReference>
<dbReference type="GO" id="GO:0015232">
    <property type="term" value="F:heme transmembrane transporter activity"/>
    <property type="evidence" value="ECO:0007669"/>
    <property type="project" value="InterPro"/>
</dbReference>
<feature type="chain" id="PRO_5008079556" evidence="13">
    <location>
        <begin position="22"/>
        <end position="728"/>
    </location>
</feature>
<evidence type="ECO:0000256" key="10">
    <source>
        <dbReference type="ARBA" id="ARBA00023237"/>
    </source>
</evidence>
<dbReference type="InterPro" id="IPR010949">
    <property type="entry name" value="TonB_Hb/transfer/lactofer_rcpt"/>
</dbReference>
<dbReference type="InterPro" id="IPR039426">
    <property type="entry name" value="TonB-dep_rcpt-like"/>
</dbReference>
<accession>A0A177Y4K7</accession>
<dbReference type="Proteomes" id="UP000078406">
    <property type="component" value="Unassembled WGS sequence"/>
</dbReference>
<dbReference type="InterPro" id="IPR000531">
    <property type="entry name" value="Beta-barrel_TonB"/>
</dbReference>
<dbReference type="PANTHER" id="PTHR30069:SF29">
    <property type="entry name" value="HEMOGLOBIN AND HEMOGLOBIN-HAPTOGLOBIN-BINDING PROTEIN 1-RELATED"/>
    <property type="match status" value="1"/>
</dbReference>
<dbReference type="NCBIfam" id="TIGR01785">
    <property type="entry name" value="TonB-hemin"/>
    <property type="match status" value="1"/>
</dbReference>
<gene>
    <name evidence="16" type="ORF">APB76_02525</name>
</gene>
<evidence type="ECO:0000256" key="3">
    <source>
        <dbReference type="ARBA" id="ARBA00022448"/>
    </source>
</evidence>
<dbReference type="InterPro" id="IPR037066">
    <property type="entry name" value="Plug_dom_sf"/>
</dbReference>
<keyword evidence="9" id="KW-0675">Receptor</keyword>
<dbReference type="InterPro" id="IPR036942">
    <property type="entry name" value="Beta-barrel_TonB_sf"/>
</dbReference>
<dbReference type="GO" id="GO:0044718">
    <property type="term" value="P:siderophore transmembrane transport"/>
    <property type="evidence" value="ECO:0007669"/>
    <property type="project" value="TreeGrafter"/>
</dbReference>
<comment type="caution">
    <text evidence="16">The sequence shown here is derived from an EMBL/GenBank/DDBJ whole genome shotgun (WGS) entry which is preliminary data.</text>
</comment>
<sequence>MYKKTFLSASIVLALASTAHAEEYALFDEVVVSATRTEQNKEDVSASIDTFSNEYIDDSLSSDLKDVLLNTPGVEATTEGRFGISGFNIRGMDGDRVKVVVDGVQQVTPYNSGGGTQAIYPNTVEIDTLQAIEINKGASSTLYGSNALGGVVVLKTKDPEDFLVTDGDESRFGIKSSYFSKDSQFKNTLTWAMRRGDIETILIGTYAQGNETETYGDGLDVEGENRGVANPADMDMNNILAKVYYQINERNRIGLIYERNNQTFDENKLSGNYTSSHPMMGDIVTYADSRSNDETKREKIGVNYELLAENVAFDTMALNLNFQTTESTNDNYAVVTDHMGMIGYNGKRTRSRYAEDETIQFDAQFDKLVGLENSAHEITYGLNYVDTDFSLNNVDHFHDNGTSKPGATNVPDAKMNQWGLFAQDNIFLLDEKLVVNLGLRYDAFEATPSTDSGFETVHKANKDDAFTGKIGAVYHLNEKLSTFAQIGQGFKAPTIEQLYYEYDKGSDFTPNSRLKAEKSTSYELGLRGKNEFGKFELVGFYNDYKDFISTQSLPEKTPGKEHFTLVNLDEVEIKGVEFSNTLLIDKLFGAPEGTYTTFSIAYAEGEDTKKNEKLTSVAPLTSVVGLGYDNYEHKFGGLATIKMVASKTDWPTENYKYEDSAGYGVVDVTAYYQPINDLTLRAGLFNAFDKKYWQYDDFTVDSSAKTASYKDRYSQPGRNWGVSLDYQF</sequence>
<evidence type="ECO:0000256" key="7">
    <source>
        <dbReference type="ARBA" id="ARBA00023077"/>
    </source>
</evidence>
<comment type="subcellular location">
    <subcellularLocation>
        <location evidence="1 11">Cell outer membrane</location>
        <topology evidence="1 11">Multi-pass membrane protein</topology>
    </subcellularLocation>
</comment>
<dbReference type="CDD" id="cd01347">
    <property type="entry name" value="ligand_gated_channel"/>
    <property type="match status" value="1"/>
</dbReference>
<evidence type="ECO:0000259" key="14">
    <source>
        <dbReference type="Pfam" id="PF00593"/>
    </source>
</evidence>
<keyword evidence="7 12" id="KW-0798">TonB box</keyword>
<evidence type="ECO:0000256" key="12">
    <source>
        <dbReference type="RuleBase" id="RU003357"/>
    </source>
</evidence>
<dbReference type="PROSITE" id="PS52016">
    <property type="entry name" value="TONB_DEPENDENT_REC_3"/>
    <property type="match status" value="1"/>
</dbReference>
<dbReference type="Gene3D" id="2.40.170.20">
    <property type="entry name" value="TonB-dependent receptor, beta-barrel domain"/>
    <property type="match status" value="1"/>
</dbReference>
<dbReference type="Pfam" id="PF00593">
    <property type="entry name" value="TonB_dep_Rec_b-barrel"/>
    <property type="match status" value="1"/>
</dbReference>
<evidence type="ECO:0000256" key="9">
    <source>
        <dbReference type="ARBA" id="ARBA00023170"/>
    </source>
</evidence>
<keyword evidence="8 11" id="KW-0472">Membrane</keyword>
<evidence type="ECO:0000256" key="1">
    <source>
        <dbReference type="ARBA" id="ARBA00004571"/>
    </source>
</evidence>
<feature type="signal peptide" evidence="13">
    <location>
        <begin position="1"/>
        <end position="21"/>
    </location>
</feature>
<dbReference type="Pfam" id="PF07715">
    <property type="entry name" value="Plug"/>
    <property type="match status" value="1"/>
</dbReference>
<evidence type="ECO:0000256" key="4">
    <source>
        <dbReference type="ARBA" id="ARBA00022452"/>
    </source>
</evidence>
<organism evidence="16 17">
    <name type="scientific">Vibrio bivalvicida</name>
    <dbReference type="NCBI Taxonomy" id="1276888"/>
    <lineage>
        <taxon>Bacteria</taxon>
        <taxon>Pseudomonadati</taxon>
        <taxon>Pseudomonadota</taxon>
        <taxon>Gammaproteobacteria</taxon>
        <taxon>Vibrionales</taxon>
        <taxon>Vibrionaceae</taxon>
        <taxon>Vibrio</taxon>
        <taxon>Vibrio oreintalis group</taxon>
    </lineage>
</organism>